<dbReference type="RefSeq" id="WP_084633535.1">
    <property type="nucleotide sequence ID" value="NZ_LKEU01000024.1"/>
</dbReference>
<sequence length="412" mass="47574">MMKFLIVTQDMNIGGIQKSLLNLLNRISEENHNIQLRLFNKQGDYLGFLPSNVKVDDCGYFISAISDSKRDLLKNRNYIKLIVKIILMGFAKVTSPNFIYKMLFKLDKDKTEYDVAISFSQDNYTAVFSKGCNQYVTDYVTSNIKAAFIHSDIINESADIEDMRKKYRLMDAVINVSNSGKKTFDEIFPEYKSKSFVMKNLFNESEITKMANQSYGITNPEKSLKLVTVSRLSYLKGTDRILKLANKLKEIGFHDYVWHVVGEGTGEYESSRLRQWAKENNIDDKLIFVGNNPNPYPYIKNSDVFVFPTRTEAFPMVTIESLILNTPVVACRYSSVDEQITNNYNGLVIENNDDAFQQGLISLMSDGFRKIHDWTESLNSYSYENEKNYSEFNRIIGELEEKCRAHDRVDRK</sequence>
<dbReference type="Proteomes" id="UP000176244">
    <property type="component" value="Unassembled WGS sequence"/>
</dbReference>
<reference evidence="2 3" key="1">
    <citation type="submission" date="2015-09" db="EMBL/GenBank/DDBJ databases">
        <title>Genome sequence of Acetobacterium wieringae DSM 1911.</title>
        <authorList>
            <person name="Poehlein A."/>
            <person name="Bengelsdorf F.R."/>
            <person name="Schiel-Bengelsdorf B."/>
            <person name="Duerre P."/>
            <person name="Daniel R."/>
        </authorList>
    </citation>
    <scope>NUCLEOTIDE SEQUENCE [LARGE SCALE GENOMIC DNA]</scope>
    <source>
        <strain evidence="2 3">DSM 1911</strain>
    </source>
</reference>
<dbReference type="GO" id="GO:0016757">
    <property type="term" value="F:glycosyltransferase activity"/>
    <property type="evidence" value="ECO:0007669"/>
    <property type="project" value="UniProtKB-KW"/>
</dbReference>
<dbReference type="Gene3D" id="3.40.50.2000">
    <property type="entry name" value="Glycogen Phosphorylase B"/>
    <property type="match status" value="2"/>
</dbReference>
<keyword evidence="2" id="KW-0328">Glycosyltransferase</keyword>
<dbReference type="OrthoDB" id="9762705at2"/>
<dbReference type="PANTHER" id="PTHR12526">
    <property type="entry name" value="GLYCOSYLTRANSFERASE"/>
    <property type="match status" value="1"/>
</dbReference>
<keyword evidence="2" id="KW-0808">Transferase</keyword>
<dbReference type="EMBL" id="LKEU01000024">
    <property type="protein sequence ID" value="OFV71342.1"/>
    <property type="molecule type" value="Genomic_DNA"/>
</dbReference>
<name>A0A1F2PKP8_9FIRM</name>
<comment type="caution">
    <text evidence="2">The sequence shown here is derived from an EMBL/GenBank/DDBJ whole genome shotgun (WGS) entry which is preliminary data.</text>
</comment>
<dbReference type="Pfam" id="PF00534">
    <property type="entry name" value="Glycos_transf_1"/>
    <property type="match status" value="1"/>
</dbReference>
<dbReference type="AlphaFoldDB" id="A0A1F2PKP8"/>
<dbReference type="EC" id="2.4.1.291" evidence="2"/>
<dbReference type="CDD" id="cd03811">
    <property type="entry name" value="GT4_GT28_WabH-like"/>
    <property type="match status" value="1"/>
</dbReference>
<feature type="domain" description="Glycosyl transferase family 1" evidence="1">
    <location>
        <begin position="219"/>
        <end position="375"/>
    </location>
</feature>
<proteinExistence type="predicted"/>
<evidence type="ECO:0000259" key="1">
    <source>
        <dbReference type="Pfam" id="PF00534"/>
    </source>
</evidence>
<dbReference type="STRING" id="52694.ACWI_12560"/>
<evidence type="ECO:0000313" key="2">
    <source>
        <dbReference type="EMBL" id="OFV71342.1"/>
    </source>
</evidence>
<dbReference type="InterPro" id="IPR001296">
    <property type="entry name" value="Glyco_trans_1"/>
</dbReference>
<accession>A0A1F2PKP8</accession>
<gene>
    <name evidence="2" type="primary">pglJ</name>
    <name evidence="2" type="ORF">ACWI_12560</name>
</gene>
<organism evidence="2 3">
    <name type="scientific">Acetobacterium wieringae</name>
    <dbReference type="NCBI Taxonomy" id="52694"/>
    <lineage>
        <taxon>Bacteria</taxon>
        <taxon>Bacillati</taxon>
        <taxon>Bacillota</taxon>
        <taxon>Clostridia</taxon>
        <taxon>Eubacteriales</taxon>
        <taxon>Eubacteriaceae</taxon>
        <taxon>Acetobacterium</taxon>
    </lineage>
</organism>
<dbReference type="SUPFAM" id="SSF53756">
    <property type="entry name" value="UDP-Glycosyltransferase/glycogen phosphorylase"/>
    <property type="match status" value="1"/>
</dbReference>
<evidence type="ECO:0000313" key="3">
    <source>
        <dbReference type="Proteomes" id="UP000176244"/>
    </source>
</evidence>
<protein>
    <submittedName>
        <fullName evidence="2">N-acetylgalactosamine-N, N'-diacetylbacillosaminyl-diphospho-undecaprenol 4-alpha-N-acetylgalactosaminyltransferase</fullName>
        <ecNumber evidence="2">2.4.1.291</ecNumber>
    </submittedName>
</protein>